<evidence type="ECO:0000256" key="1">
    <source>
        <dbReference type="ARBA" id="ARBA00009437"/>
    </source>
</evidence>
<dbReference type="Pfam" id="PF03466">
    <property type="entry name" value="LysR_substrate"/>
    <property type="match status" value="1"/>
</dbReference>
<reference evidence="6 7" key="1">
    <citation type="submission" date="2018-11" db="EMBL/GenBank/DDBJ databases">
        <title>Tabrizicola sp. isolated from sediment of alpine lake.</title>
        <authorList>
            <person name="Liu Z."/>
        </authorList>
    </citation>
    <scope>NUCLEOTIDE SEQUENCE [LARGE SCALE GENOMIC DNA]</scope>
    <source>
        <strain evidence="6 7">DRYC-M-16</strain>
    </source>
</reference>
<feature type="domain" description="HTH lysR-type" evidence="5">
    <location>
        <begin position="4"/>
        <end position="62"/>
    </location>
</feature>
<dbReference type="EMBL" id="RPEM01000017">
    <property type="protein sequence ID" value="TGD41664.1"/>
    <property type="molecule type" value="Genomic_DNA"/>
</dbReference>
<dbReference type="Pfam" id="PF00126">
    <property type="entry name" value="HTH_1"/>
    <property type="match status" value="1"/>
</dbReference>
<dbReference type="Gene3D" id="1.10.10.10">
    <property type="entry name" value="Winged helix-like DNA-binding domain superfamily/Winged helix DNA-binding domain"/>
    <property type="match status" value="1"/>
</dbReference>
<evidence type="ECO:0000259" key="5">
    <source>
        <dbReference type="PROSITE" id="PS50931"/>
    </source>
</evidence>
<dbReference type="PANTHER" id="PTHR30346">
    <property type="entry name" value="TRANSCRIPTIONAL DUAL REGULATOR HCAR-RELATED"/>
    <property type="match status" value="1"/>
</dbReference>
<evidence type="ECO:0000313" key="7">
    <source>
        <dbReference type="Proteomes" id="UP000297741"/>
    </source>
</evidence>
<dbReference type="InterPro" id="IPR036388">
    <property type="entry name" value="WH-like_DNA-bd_sf"/>
</dbReference>
<keyword evidence="3" id="KW-0238">DNA-binding</keyword>
<comment type="similarity">
    <text evidence="1">Belongs to the LysR transcriptional regulatory family.</text>
</comment>
<dbReference type="InterPro" id="IPR000847">
    <property type="entry name" value="LysR_HTH_N"/>
</dbReference>
<evidence type="ECO:0000313" key="6">
    <source>
        <dbReference type="EMBL" id="TGD41664.1"/>
    </source>
</evidence>
<dbReference type="InterPro" id="IPR036390">
    <property type="entry name" value="WH_DNA-bd_sf"/>
</dbReference>
<accession>A0ABY2KKL0</accession>
<dbReference type="InterPro" id="IPR005119">
    <property type="entry name" value="LysR_subst-bd"/>
</dbReference>
<dbReference type="RefSeq" id="WP_135433663.1">
    <property type="nucleotide sequence ID" value="NZ_RPEM01000017.1"/>
</dbReference>
<dbReference type="PROSITE" id="PS50931">
    <property type="entry name" value="HTH_LYSR"/>
    <property type="match status" value="1"/>
</dbReference>
<dbReference type="PRINTS" id="PR00039">
    <property type="entry name" value="HTHLYSR"/>
</dbReference>
<keyword evidence="4" id="KW-0804">Transcription</keyword>
<keyword evidence="7" id="KW-1185">Reference proteome</keyword>
<proteinExistence type="inferred from homology"/>
<keyword evidence="2" id="KW-0805">Transcription regulation</keyword>
<dbReference type="Gene3D" id="3.40.190.10">
    <property type="entry name" value="Periplasmic binding protein-like II"/>
    <property type="match status" value="2"/>
</dbReference>
<name>A0ABY2KKL0_9RHOB</name>
<protein>
    <submittedName>
        <fullName evidence="6">LysR family transcriptional regulator</fullName>
    </submittedName>
</protein>
<evidence type="ECO:0000256" key="3">
    <source>
        <dbReference type="ARBA" id="ARBA00023125"/>
    </source>
</evidence>
<evidence type="ECO:0000256" key="4">
    <source>
        <dbReference type="ARBA" id="ARBA00023163"/>
    </source>
</evidence>
<comment type="caution">
    <text evidence="6">The sequence shown here is derived from an EMBL/GenBank/DDBJ whole genome shotgun (WGS) entry which is preliminary data.</text>
</comment>
<dbReference type="SUPFAM" id="SSF53850">
    <property type="entry name" value="Periplasmic binding protein-like II"/>
    <property type="match status" value="1"/>
</dbReference>
<evidence type="ECO:0000256" key="2">
    <source>
        <dbReference type="ARBA" id="ARBA00023015"/>
    </source>
</evidence>
<gene>
    <name evidence="6" type="ORF">EEB11_17745</name>
</gene>
<dbReference type="PANTHER" id="PTHR30346:SF0">
    <property type="entry name" value="HCA OPERON TRANSCRIPTIONAL ACTIVATOR HCAR"/>
    <property type="match status" value="1"/>
</dbReference>
<organism evidence="6 7">
    <name type="scientific">Pseudotabrizicola sediminis</name>
    <dbReference type="NCBI Taxonomy" id="2486418"/>
    <lineage>
        <taxon>Bacteria</taxon>
        <taxon>Pseudomonadati</taxon>
        <taxon>Pseudomonadota</taxon>
        <taxon>Alphaproteobacteria</taxon>
        <taxon>Rhodobacterales</taxon>
        <taxon>Paracoccaceae</taxon>
        <taxon>Pseudotabrizicola</taxon>
    </lineage>
</organism>
<dbReference type="SUPFAM" id="SSF46785">
    <property type="entry name" value="Winged helix' DNA-binding domain"/>
    <property type="match status" value="1"/>
</dbReference>
<sequence>MLYLTLRQLEYVVAIAREGSLSAAAAVLNVSQPSLSVALTQVENILGQTLFVRSKGTPLRITTFARRYVVEAEALLAMARRLEDPEAIRQGVNGSIAIGCFDDLAPCHLAPILRRLREFLPGVDVTWRIADFETLSRDLREGRIDLALTYDLGLDSTVSRSAVAQVSPFAFFASGHSLARRPDITLADIAFEPLILFDELLSNRHALQLFRGLGLSPLVVHRVRSLEIMRSLAANGEGVGISYTRPPGSLAYDGAKVATVAISDPAAREPVILARSSDAPDVPVVSAAFAMIAAMFAEPAYGKGSFAQGTARGTTDP</sequence>
<dbReference type="Proteomes" id="UP000297741">
    <property type="component" value="Unassembled WGS sequence"/>
</dbReference>